<accession>A0A4V3XA53</accession>
<dbReference type="EMBL" id="SGPJ01000210">
    <property type="protein sequence ID" value="THG96782.1"/>
    <property type="molecule type" value="Genomic_DNA"/>
</dbReference>
<gene>
    <name evidence="1" type="ORF">EW026_g5120</name>
</gene>
<protein>
    <submittedName>
        <fullName evidence="1">Uncharacterized protein</fullName>
    </submittedName>
</protein>
<organism evidence="1 2">
    <name type="scientific">Hermanssonia centrifuga</name>
    <dbReference type="NCBI Taxonomy" id="98765"/>
    <lineage>
        <taxon>Eukaryota</taxon>
        <taxon>Fungi</taxon>
        <taxon>Dikarya</taxon>
        <taxon>Basidiomycota</taxon>
        <taxon>Agaricomycotina</taxon>
        <taxon>Agaricomycetes</taxon>
        <taxon>Polyporales</taxon>
        <taxon>Meruliaceae</taxon>
        <taxon>Hermanssonia</taxon>
    </lineage>
</organism>
<keyword evidence="2" id="KW-1185">Reference proteome</keyword>
<dbReference type="Proteomes" id="UP000309038">
    <property type="component" value="Unassembled WGS sequence"/>
</dbReference>
<dbReference type="AlphaFoldDB" id="A0A4V3XA53"/>
<evidence type="ECO:0000313" key="2">
    <source>
        <dbReference type="Proteomes" id="UP000309038"/>
    </source>
</evidence>
<name>A0A4V3XA53_9APHY</name>
<proteinExistence type="predicted"/>
<sequence length="63" mass="7170">MFEPQAIEQHRPTILRYATPFFVVVQAAAGWYCVTTASEDTATDPEYYEDNRQCSLCFVTEGT</sequence>
<reference evidence="1 2" key="1">
    <citation type="submission" date="2019-02" db="EMBL/GenBank/DDBJ databases">
        <title>Genome sequencing of the rare red list fungi Phlebia centrifuga.</title>
        <authorList>
            <person name="Buettner E."/>
            <person name="Kellner H."/>
        </authorList>
    </citation>
    <scope>NUCLEOTIDE SEQUENCE [LARGE SCALE GENOMIC DNA]</scope>
    <source>
        <strain evidence="1 2">DSM 108282</strain>
    </source>
</reference>
<comment type="caution">
    <text evidence="1">The sequence shown here is derived from an EMBL/GenBank/DDBJ whole genome shotgun (WGS) entry which is preliminary data.</text>
</comment>
<evidence type="ECO:0000313" key="1">
    <source>
        <dbReference type="EMBL" id="THG96782.1"/>
    </source>
</evidence>